<evidence type="ECO:0000313" key="4">
    <source>
        <dbReference type="Proteomes" id="UP000809431"/>
    </source>
</evidence>
<comment type="caution">
    <text evidence="3">The sequence shown here is derived from an EMBL/GenBank/DDBJ whole genome shotgun (WGS) entry which is preliminary data.</text>
</comment>
<keyword evidence="1" id="KW-0812">Transmembrane</keyword>
<protein>
    <submittedName>
        <fullName evidence="3">DUF2062 domain-containing protein</fullName>
    </submittedName>
</protein>
<keyword evidence="4" id="KW-1185">Reference proteome</keyword>
<reference evidence="3 4" key="1">
    <citation type="submission" date="2021-01" db="EMBL/GenBank/DDBJ databases">
        <title>Draft Genome Sequence and Polyhydroxyalkanoate Biosynthetic Potential of Jeongeupia naejangsanensis Type Strain DSM 24253.</title>
        <authorList>
            <person name="Turrini P."/>
            <person name="Artuso I."/>
            <person name="Lugli G.A."/>
            <person name="Frangipani E."/>
            <person name="Ventura M."/>
            <person name="Visca P."/>
        </authorList>
    </citation>
    <scope>NUCLEOTIDE SEQUENCE [LARGE SCALE GENOMIC DNA]</scope>
    <source>
        <strain evidence="3 4">DSM 24253</strain>
    </source>
</reference>
<organism evidence="3 4">
    <name type="scientific">Jeongeupia naejangsanensis</name>
    <dbReference type="NCBI Taxonomy" id="613195"/>
    <lineage>
        <taxon>Bacteria</taxon>
        <taxon>Pseudomonadati</taxon>
        <taxon>Pseudomonadota</taxon>
        <taxon>Betaproteobacteria</taxon>
        <taxon>Neisseriales</taxon>
        <taxon>Chitinibacteraceae</taxon>
        <taxon>Jeongeupia</taxon>
    </lineage>
</organism>
<keyword evidence="1" id="KW-0472">Membrane</keyword>
<name>A0ABS2BGQ6_9NEIS</name>
<evidence type="ECO:0000256" key="1">
    <source>
        <dbReference type="SAM" id="Phobius"/>
    </source>
</evidence>
<dbReference type="Pfam" id="PF09835">
    <property type="entry name" value="DUF2062"/>
    <property type="match status" value="1"/>
</dbReference>
<accession>A0ABS2BGQ6</accession>
<dbReference type="PANTHER" id="PTHR40547">
    <property type="entry name" value="SLL0298 PROTEIN"/>
    <property type="match status" value="1"/>
</dbReference>
<evidence type="ECO:0000313" key="3">
    <source>
        <dbReference type="EMBL" id="MBM3114793.1"/>
    </source>
</evidence>
<dbReference type="RefSeq" id="WP_203536458.1">
    <property type="nucleotide sequence ID" value="NZ_JAESND010000001.1"/>
</dbReference>
<gene>
    <name evidence="3" type="ORF">JMJ54_03025</name>
</gene>
<feature type="transmembrane region" description="Helical" evidence="1">
    <location>
        <begin position="142"/>
        <end position="173"/>
    </location>
</feature>
<evidence type="ECO:0000259" key="2">
    <source>
        <dbReference type="Pfam" id="PF09835"/>
    </source>
</evidence>
<sequence>MPRRFLRRLLPDHATLTKNAFLRRYAHWFAHPNLWHLNRHSVAGGVAAGMIGGLIPGPLQVITASLLALGFRVNLPVAVFATFYTNPLTIGPLYWVAVQLGSFITGLGGGAHVPPMPGWSGLTLLEWTQAMWHWMLSLGMPLLIGLPVLAALLAVVGFFAVHGIWRVYIWLALRKRARRQHRRSSWPQ</sequence>
<dbReference type="EMBL" id="JAESND010000001">
    <property type="protein sequence ID" value="MBM3114793.1"/>
    <property type="molecule type" value="Genomic_DNA"/>
</dbReference>
<dbReference type="InterPro" id="IPR018639">
    <property type="entry name" value="DUF2062"/>
</dbReference>
<feature type="domain" description="DUF2062" evidence="2">
    <location>
        <begin position="22"/>
        <end position="169"/>
    </location>
</feature>
<dbReference type="Proteomes" id="UP000809431">
    <property type="component" value="Unassembled WGS sequence"/>
</dbReference>
<proteinExistence type="predicted"/>
<dbReference type="PANTHER" id="PTHR40547:SF1">
    <property type="entry name" value="SLL0298 PROTEIN"/>
    <property type="match status" value="1"/>
</dbReference>
<keyword evidence="1" id="KW-1133">Transmembrane helix</keyword>